<dbReference type="EMBL" id="JAGSOH010000069">
    <property type="protein sequence ID" value="MBR7828908.1"/>
    <property type="molecule type" value="Genomic_DNA"/>
</dbReference>
<keyword evidence="7" id="KW-0520">NAD</keyword>
<keyword evidence="13" id="KW-1185">Reference proteome</keyword>
<evidence type="ECO:0000313" key="13">
    <source>
        <dbReference type="Proteomes" id="UP000676325"/>
    </source>
</evidence>
<keyword evidence="8 12" id="KW-0413">Isomerase</keyword>
<evidence type="ECO:0000313" key="12">
    <source>
        <dbReference type="EMBL" id="MBR7828908.1"/>
    </source>
</evidence>
<comment type="catalytic activity">
    <reaction evidence="1">
        <text>UDP-alpha-D-glucose = UDP-alpha-D-galactose</text>
        <dbReference type="Rhea" id="RHEA:22168"/>
        <dbReference type="ChEBI" id="CHEBI:58885"/>
        <dbReference type="ChEBI" id="CHEBI:66914"/>
        <dbReference type="EC" id="5.1.3.2"/>
    </reaction>
</comment>
<evidence type="ECO:0000256" key="1">
    <source>
        <dbReference type="ARBA" id="ARBA00000083"/>
    </source>
</evidence>
<name>A0A941EE00_9ACTN</name>
<gene>
    <name evidence="12" type="primary">galE</name>
    <name evidence="12" type="ORF">KDK95_21540</name>
</gene>
<dbReference type="NCBIfam" id="TIGR01179">
    <property type="entry name" value="galE"/>
    <property type="match status" value="1"/>
</dbReference>
<comment type="caution">
    <text evidence="12">The sequence shown here is derived from an EMBL/GenBank/DDBJ whole genome shotgun (WGS) entry which is preliminary data.</text>
</comment>
<evidence type="ECO:0000256" key="2">
    <source>
        <dbReference type="ARBA" id="ARBA00001911"/>
    </source>
</evidence>
<organism evidence="12 13">
    <name type="scientific">Actinospica acidithermotolerans</name>
    <dbReference type="NCBI Taxonomy" id="2828514"/>
    <lineage>
        <taxon>Bacteria</taxon>
        <taxon>Bacillati</taxon>
        <taxon>Actinomycetota</taxon>
        <taxon>Actinomycetes</taxon>
        <taxon>Catenulisporales</taxon>
        <taxon>Actinospicaceae</taxon>
        <taxon>Actinospica</taxon>
    </lineage>
</organism>
<dbReference type="AlphaFoldDB" id="A0A941EE00"/>
<evidence type="ECO:0000256" key="6">
    <source>
        <dbReference type="ARBA" id="ARBA00018569"/>
    </source>
</evidence>
<proteinExistence type="inferred from homology"/>
<dbReference type="Pfam" id="PF01370">
    <property type="entry name" value="Epimerase"/>
    <property type="match status" value="1"/>
</dbReference>
<comment type="similarity">
    <text evidence="4">Belongs to the NAD(P)-dependent epimerase/dehydratase family.</text>
</comment>
<evidence type="ECO:0000256" key="10">
    <source>
        <dbReference type="ARBA" id="ARBA00033067"/>
    </source>
</evidence>
<evidence type="ECO:0000256" key="7">
    <source>
        <dbReference type="ARBA" id="ARBA00023027"/>
    </source>
</evidence>
<evidence type="ECO:0000259" key="11">
    <source>
        <dbReference type="Pfam" id="PF01370"/>
    </source>
</evidence>
<dbReference type="InterPro" id="IPR036291">
    <property type="entry name" value="NAD(P)-bd_dom_sf"/>
</dbReference>
<dbReference type="InterPro" id="IPR001509">
    <property type="entry name" value="Epimerase_deHydtase"/>
</dbReference>
<dbReference type="EC" id="5.1.3.2" evidence="5"/>
<dbReference type="Gene3D" id="3.40.50.720">
    <property type="entry name" value="NAD(P)-binding Rossmann-like Domain"/>
    <property type="match status" value="1"/>
</dbReference>
<evidence type="ECO:0000256" key="9">
    <source>
        <dbReference type="ARBA" id="ARBA00031367"/>
    </source>
</evidence>
<accession>A0A941EE00</accession>
<feature type="domain" description="NAD-dependent epimerase/dehydratase" evidence="11">
    <location>
        <begin position="3"/>
        <end position="242"/>
    </location>
</feature>
<protein>
    <recommendedName>
        <fullName evidence="6">UDP-glucose 4-epimerase</fullName>
        <ecNumber evidence="5">5.1.3.2</ecNumber>
    </recommendedName>
    <alternativeName>
        <fullName evidence="10">Galactowaldenase</fullName>
    </alternativeName>
    <alternativeName>
        <fullName evidence="9">UDP-galactose 4-epimerase</fullName>
    </alternativeName>
</protein>
<reference evidence="12" key="1">
    <citation type="submission" date="2021-04" db="EMBL/GenBank/DDBJ databases">
        <title>Genome based classification of Actinospica acidithermotolerans sp. nov., an actinobacterium isolated from an Indonesian hot spring.</title>
        <authorList>
            <person name="Kusuma A.B."/>
            <person name="Putra K.E."/>
            <person name="Nafisah S."/>
            <person name="Loh J."/>
            <person name="Nouioui I."/>
            <person name="Goodfellow M."/>
        </authorList>
    </citation>
    <scope>NUCLEOTIDE SEQUENCE</scope>
    <source>
        <strain evidence="12">MGRD01-02</strain>
    </source>
</reference>
<dbReference type="RefSeq" id="WP_212520041.1">
    <property type="nucleotide sequence ID" value="NZ_JAGSOH010000069.1"/>
</dbReference>
<dbReference type="Gene3D" id="3.90.25.10">
    <property type="entry name" value="UDP-galactose 4-epimerase, domain 1"/>
    <property type="match status" value="1"/>
</dbReference>
<dbReference type="InterPro" id="IPR005886">
    <property type="entry name" value="UDP_G4E"/>
</dbReference>
<dbReference type="SUPFAM" id="SSF51735">
    <property type="entry name" value="NAD(P)-binding Rossmann-fold domains"/>
    <property type="match status" value="1"/>
</dbReference>
<dbReference type="PANTHER" id="PTHR43725">
    <property type="entry name" value="UDP-GLUCOSE 4-EPIMERASE"/>
    <property type="match status" value="1"/>
</dbReference>
<comment type="cofactor">
    <cofactor evidence="2">
        <name>NAD(+)</name>
        <dbReference type="ChEBI" id="CHEBI:57540"/>
    </cofactor>
</comment>
<evidence type="ECO:0000256" key="3">
    <source>
        <dbReference type="ARBA" id="ARBA00004947"/>
    </source>
</evidence>
<dbReference type="GO" id="GO:0003978">
    <property type="term" value="F:UDP-glucose 4-epimerase activity"/>
    <property type="evidence" value="ECO:0007669"/>
    <property type="project" value="UniProtKB-EC"/>
</dbReference>
<dbReference type="Proteomes" id="UP000676325">
    <property type="component" value="Unassembled WGS sequence"/>
</dbReference>
<comment type="pathway">
    <text evidence="3">Carbohydrate metabolism; galactose metabolism.</text>
</comment>
<sequence>MKVLITGGAGFIGSTIASAVLDHGGFPVILDSLVTGRESFAEGREFYRGDVADGALIDRVFADHPDIEAVVHCAALIVVPDSVSEPLRYYRENVGKTIELLQHLERNGCHRVLFSSSASMYKAGADFTVDEESELDPSSPYAATKTIVDRILADAVRGGSGLRAVSLRYFNPIGADPKMRTGLQLLNPSHALGKMVEAWENHDVFRITGTDWPTSDGTGIRDYIHVWDLAQAHVAALTRFDRLVGHGSGEPGDRPAHAVINLGTGKGVTVRQLAEAFGTVTGTPLRTEDAPARPGDVVGAYTRCDRSAELLDWRAKYELEDGIRHALEWRRRLLELAAAD</sequence>
<dbReference type="GO" id="GO:0006012">
    <property type="term" value="P:galactose metabolic process"/>
    <property type="evidence" value="ECO:0007669"/>
    <property type="project" value="InterPro"/>
</dbReference>
<evidence type="ECO:0000256" key="5">
    <source>
        <dbReference type="ARBA" id="ARBA00013189"/>
    </source>
</evidence>
<evidence type="ECO:0000256" key="8">
    <source>
        <dbReference type="ARBA" id="ARBA00023235"/>
    </source>
</evidence>
<evidence type="ECO:0000256" key="4">
    <source>
        <dbReference type="ARBA" id="ARBA00007637"/>
    </source>
</evidence>